<accession>A0A2N5CT41</accession>
<gene>
    <name evidence="1" type="ORF">C1707_24665</name>
    <name evidence="2" type="ORF">CFHF_12720</name>
</gene>
<dbReference type="EMBL" id="PJRQ01000024">
    <property type="protein sequence ID" value="PLR14827.1"/>
    <property type="molecule type" value="Genomic_DNA"/>
</dbReference>
<dbReference type="Proteomes" id="UP000281192">
    <property type="component" value="Chromosome"/>
</dbReference>
<dbReference type="Gene3D" id="1.10.260.40">
    <property type="entry name" value="lambda repressor-like DNA-binding domains"/>
    <property type="match status" value="1"/>
</dbReference>
<keyword evidence="4" id="KW-1185">Reference proteome</keyword>
<dbReference type="InterPro" id="IPR010982">
    <property type="entry name" value="Lambda_DNA-bd_dom_sf"/>
</dbReference>
<dbReference type="OrthoDB" id="461984at2"/>
<evidence type="ECO:0000313" key="1">
    <source>
        <dbReference type="EMBL" id="AYV49181.1"/>
    </source>
</evidence>
<dbReference type="AlphaFoldDB" id="A0A2N5CT41"/>
<evidence type="ECO:0008006" key="5">
    <source>
        <dbReference type="Google" id="ProtNLM"/>
    </source>
</evidence>
<reference evidence="2 3" key="1">
    <citation type="submission" date="2017-12" db="EMBL/GenBank/DDBJ databases">
        <title>The genome sequence of Caulobacter flavus CGMCC1 15093.</title>
        <authorList>
            <person name="Gao J."/>
            <person name="Mao X."/>
            <person name="Sun J."/>
        </authorList>
    </citation>
    <scope>NUCLEOTIDE SEQUENCE [LARGE SCALE GENOMIC DNA]</scope>
    <source>
        <strain evidence="2 3">CGMCC1 15093</strain>
    </source>
</reference>
<evidence type="ECO:0000313" key="3">
    <source>
        <dbReference type="Proteomes" id="UP000234483"/>
    </source>
</evidence>
<dbReference type="GO" id="GO:0003677">
    <property type="term" value="F:DNA binding"/>
    <property type="evidence" value="ECO:0007669"/>
    <property type="project" value="InterPro"/>
</dbReference>
<proteinExistence type="predicted"/>
<protein>
    <recommendedName>
        <fullName evidence="5">Transcriptional regulator</fullName>
    </recommendedName>
</protein>
<dbReference type="Proteomes" id="UP000234483">
    <property type="component" value="Unassembled WGS sequence"/>
</dbReference>
<dbReference type="SUPFAM" id="SSF47413">
    <property type="entry name" value="lambda repressor-like DNA-binding domains"/>
    <property type="match status" value="1"/>
</dbReference>
<organism evidence="2 3">
    <name type="scientific">Caulobacter flavus</name>
    <dbReference type="NCBI Taxonomy" id="1679497"/>
    <lineage>
        <taxon>Bacteria</taxon>
        <taxon>Pseudomonadati</taxon>
        <taxon>Pseudomonadota</taxon>
        <taxon>Alphaproteobacteria</taxon>
        <taxon>Caulobacterales</taxon>
        <taxon>Caulobacteraceae</taxon>
        <taxon>Caulobacter</taxon>
    </lineage>
</organism>
<dbReference type="KEGG" id="cfh:C1707_24665"/>
<evidence type="ECO:0000313" key="4">
    <source>
        <dbReference type="Proteomes" id="UP000281192"/>
    </source>
</evidence>
<sequence>MAAARLTTTDIAIDDQAAPSEVRSSRALVQAVRWRSGLSQAEFSRAFAIPLPVLSELEHGEARPDAAMLAYLRVIDHAPDVVREALTRAGL</sequence>
<evidence type="ECO:0000313" key="2">
    <source>
        <dbReference type="EMBL" id="PLR14827.1"/>
    </source>
</evidence>
<dbReference type="RefSeq" id="WP_101713370.1">
    <property type="nucleotide sequence ID" value="NZ_CP026100.1"/>
</dbReference>
<dbReference type="EMBL" id="CP026100">
    <property type="protein sequence ID" value="AYV49181.1"/>
    <property type="molecule type" value="Genomic_DNA"/>
</dbReference>
<reference evidence="1 4" key="2">
    <citation type="submission" date="2018-01" db="EMBL/GenBank/DDBJ databases">
        <title>Complete genome sequence of Caulobacter flavus RHGG3.</title>
        <authorList>
            <person name="Yang E."/>
        </authorList>
    </citation>
    <scope>NUCLEOTIDE SEQUENCE [LARGE SCALE GENOMIC DNA]</scope>
    <source>
        <strain evidence="1 4">RHGG3</strain>
    </source>
</reference>
<name>A0A2N5CT41_9CAUL</name>